<dbReference type="SFLD" id="SFLDG01018">
    <property type="entry name" value="Squalene/Phytoene_Synthase_Lik"/>
    <property type="match status" value="1"/>
</dbReference>
<dbReference type="InterPro" id="IPR044843">
    <property type="entry name" value="Trans_IPPS_bact-type"/>
</dbReference>
<dbReference type="PANTHER" id="PTHR31480">
    <property type="entry name" value="BIFUNCTIONAL LYCOPENE CYCLASE/PHYTOENE SYNTHASE"/>
    <property type="match status" value="1"/>
</dbReference>
<dbReference type="SFLD" id="SFLDG01212">
    <property type="entry name" value="Phytoene_synthase_like"/>
    <property type="match status" value="1"/>
</dbReference>
<evidence type="ECO:0000313" key="3">
    <source>
        <dbReference type="EMBL" id="RXZ86255.1"/>
    </source>
</evidence>
<feature type="coiled-coil region" evidence="1">
    <location>
        <begin position="66"/>
        <end position="93"/>
    </location>
</feature>
<dbReference type="OrthoDB" id="9807580at2"/>
<name>A0A4Q2M2R7_9MICO</name>
<keyword evidence="4" id="KW-1185">Reference proteome</keyword>
<reference evidence="3 4" key="1">
    <citation type="submission" date="2019-01" db="EMBL/GenBank/DDBJ databases">
        <title>Agromyces.</title>
        <authorList>
            <person name="Li J."/>
        </authorList>
    </citation>
    <scope>NUCLEOTIDE SEQUENCE [LARGE SCALE GENOMIC DNA]</scope>
    <source>
        <strain evidence="3 4">DSM 23870</strain>
    </source>
</reference>
<dbReference type="InterPro" id="IPR008949">
    <property type="entry name" value="Isoprenoid_synthase_dom_sf"/>
</dbReference>
<dbReference type="Pfam" id="PF00494">
    <property type="entry name" value="SQS_PSY"/>
    <property type="match status" value="1"/>
</dbReference>
<dbReference type="RefSeq" id="WP_129175014.1">
    <property type="nucleotide sequence ID" value="NZ_JACCBI010000001.1"/>
</dbReference>
<sequence length="293" mass="32227">MSDRRRTNTTLGLYTSTASDASGTVIRRYSTSFGAAARMLEPGIRRRIRDIYALVRIADEIVDGAAAEAGLAADELLDILDELERETETAMRRGYSANIVVHAFAVTARECGIEPSLTRPFFASMRRDLDDSPFTAEEIGPYIHGSAEVVGLMCLRAFFAGETIEPARRAALDEGAIHLGAAFQKVNFLRDAAVDYRTLGRNYFPWLDPTRMTDVEKHAILDDIDADLRIAADSLPLLPRSARPAVTAAHGLFRRLSTKLRKTPAAELLTRRVRVPDSEKLIIAARSALGGRP</sequence>
<dbReference type="SUPFAM" id="SSF48576">
    <property type="entry name" value="Terpenoid synthases"/>
    <property type="match status" value="1"/>
</dbReference>
<dbReference type="AlphaFoldDB" id="A0A4Q2M2R7"/>
<dbReference type="Gene3D" id="1.10.600.10">
    <property type="entry name" value="Farnesyl Diphosphate Synthase"/>
    <property type="match status" value="1"/>
</dbReference>
<evidence type="ECO:0000313" key="4">
    <source>
        <dbReference type="Proteomes" id="UP000292686"/>
    </source>
</evidence>
<dbReference type="GO" id="GO:0004311">
    <property type="term" value="F:geranylgeranyl diphosphate synthase activity"/>
    <property type="evidence" value="ECO:0007669"/>
    <property type="project" value="InterPro"/>
</dbReference>
<dbReference type="Proteomes" id="UP000581087">
    <property type="component" value="Unassembled WGS sequence"/>
</dbReference>
<dbReference type="EMBL" id="SDPM01000005">
    <property type="protein sequence ID" value="RXZ86255.1"/>
    <property type="molecule type" value="Genomic_DNA"/>
</dbReference>
<dbReference type="EMBL" id="JACCBI010000001">
    <property type="protein sequence ID" value="NYD65917.1"/>
    <property type="molecule type" value="Genomic_DNA"/>
</dbReference>
<proteinExistence type="predicted"/>
<dbReference type="Proteomes" id="UP000292686">
    <property type="component" value="Unassembled WGS sequence"/>
</dbReference>
<dbReference type="InterPro" id="IPR002060">
    <property type="entry name" value="Squ/phyt_synthse"/>
</dbReference>
<evidence type="ECO:0000256" key="1">
    <source>
        <dbReference type="SAM" id="Coils"/>
    </source>
</evidence>
<comment type="caution">
    <text evidence="3">The sequence shown here is derived from an EMBL/GenBank/DDBJ whole genome shotgun (WGS) entry which is preliminary data.</text>
</comment>
<reference evidence="2 5" key="2">
    <citation type="submission" date="2020-07" db="EMBL/GenBank/DDBJ databases">
        <title>Sequencing the genomes of 1000 actinobacteria strains.</title>
        <authorList>
            <person name="Klenk H.-P."/>
        </authorList>
    </citation>
    <scope>NUCLEOTIDE SEQUENCE [LARGE SCALE GENOMIC DNA]</scope>
    <source>
        <strain evidence="2 5">DSM 23870</strain>
    </source>
</reference>
<evidence type="ECO:0000313" key="2">
    <source>
        <dbReference type="EMBL" id="NYD65917.1"/>
    </source>
</evidence>
<dbReference type="SFLD" id="SFLDS00005">
    <property type="entry name" value="Isoprenoid_Synthase_Type_I"/>
    <property type="match status" value="1"/>
</dbReference>
<evidence type="ECO:0000313" key="5">
    <source>
        <dbReference type="Proteomes" id="UP000581087"/>
    </source>
</evidence>
<gene>
    <name evidence="2" type="ORF">BJ972_000436</name>
    <name evidence="3" type="ORF">ESP50_10870</name>
</gene>
<protein>
    <submittedName>
        <fullName evidence="3">Phytoene/squalene synthase family protein</fullName>
    </submittedName>
    <submittedName>
        <fullName evidence="2">Phytoene/squalene synthetase</fullName>
    </submittedName>
</protein>
<accession>A0A4Q2M2R7</accession>
<keyword evidence="1" id="KW-0175">Coiled coil</keyword>
<organism evidence="3 4">
    <name type="scientific">Agromyces atrinae</name>
    <dbReference type="NCBI Taxonomy" id="592376"/>
    <lineage>
        <taxon>Bacteria</taxon>
        <taxon>Bacillati</taxon>
        <taxon>Actinomycetota</taxon>
        <taxon>Actinomycetes</taxon>
        <taxon>Micrococcales</taxon>
        <taxon>Microbacteriaceae</taxon>
        <taxon>Agromyces</taxon>
    </lineage>
</organism>